<feature type="binding site" evidence="9">
    <location>
        <position position="210"/>
    </location>
    <ligand>
        <name>Mg(2+)</name>
        <dbReference type="ChEBI" id="CHEBI:18420"/>
        <label>1</label>
        <note>catalytic</note>
    </ligand>
</feature>
<keyword evidence="7 9" id="KW-0413">Isomerase</keyword>
<feature type="binding site" evidence="9">
    <location>
        <begin position="342"/>
        <end position="345"/>
    </location>
    <ligand>
        <name>GTP</name>
        <dbReference type="ChEBI" id="CHEBI:37565"/>
    </ligand>
</feature>
<reference evidence="12" key="1">
    <citation type="journal article" date="2019" name="Int. J. Syst. Evol. Microbiol.">
        <title>The Global Catalogue of Microorganisms (GCM) 10K type strain sequencing project: providing services to taxonomists for standard genome sequencing and annotation.</title>
        <authorList>
            <consortium name="The Broad Institute Genomics Platform"/>
            <consortium name="The Broad Institute Genome Sequencing Center for Infectious Disease"/>
            <person name="Wu L."/>
            <person name="Ma J."/>
        </authorList>
    </citation>
    <scope>NUCLEOTIDE SEQUENCE [LARGE SCALE GENOMIC DNA]</scope>
    <source>
        <strain evidence="12">KCTC 42456</strain>
    </source>
</reference>
<keyword evidence="4 9" id="KW-0378">Hydrolase</keyword>
<comment type="cofactor">
    <cofactor evidence="9">
        <name>Mg(2+)</name>
        <dbReference type="ChEBI" id="CHEBI:18420"/>
    </cofactor>
</comment>
<dbReference type="InterPro" id="IPR006099">
    <property type="entry name" value="MeMalonylCoA_mutase_a/b_cat"/>
</dbReference>
<feature type="binding site" evidence="9">
    <location>
        <position position="234"/>
    </location>
    <ligand>
        <name>Mg(2+)</name>
        <dbReference type="ChEBI" id="CHEBI:18420"/>
        <label>2</label>
    </ligand>
</feature>
<evidence type="ECO:0000256" key="1">
    <source>
        <dbReference type="ARBA" id="ARBA00001922"/>
    </source>
</evidence>
<dbReference type="HAMAP" id="MF_02050">
    <property type="entry name" value="IcmF"/>
    <property type="match status" value="1"/>
</dbReference>
<feature type="domain" description="B12-binding" evidence="10">
    <location>
        <begin position="12"/>
        <end position="150"/>
    </location>
</feature>
<gene>
    <name evidence="9" type="primary">icmF</name>
    <name evidence="11" type="ORF">ACFSSE_06200</name>
</gene>
<keyword evidence="9" id="KW-0511">Multifunctional enzyme</keyword>
<evidence type="ECO:0000313" key="11">
    <source>
        <dbReference type="EMBL" id="MFD2731290.1"/>
    </source>
</evidence>
<comment type="cofactor">
    <cofactor evidence="1 9">
        <name>adenosylcob(III)alamin</name>
        <dbReference type="ChEBI" id="CHEBI:18408"/>
    </cofactor>
</comment>
<sequence length="1123" mass="125701">MQDTTIYKPQHKIRFVTAASLFDGHDATINIMRRILQSSGAEVIHLGHNRSVDEVVNCAIQEDVQGIAMTSYQGGHIEYFKYMYDLLQEKGAGHIKIFAGGGGVIQPDEIKELEAYGINKIYSPDDGRSMGLQGMINDMLQKTDYPTIQTLNGEIKTLPNRNIKSLASAISVAENFPKAAVDFLNEVKKLIGNKTIPVLGITGTGGAGKSSLVDELVRRFLVETDKTMAIISVDPSKRKTGGALLGDRIRMNAINNSRIYMRSLATRQANLALSKYVQESIDICKAAGFDMVIVETSGIGQSDTEITEHCDVSLYVMTPEFGAATQLEKIDMLDFADMVAINKFDKRGAQDALRDVKKQYKRNHNIFDAKDEDLPVYGTMASQFNDPGTNNLFSALMKKITEKTGIDFEAKMTFTKEESEKIYIIPPDRTRYLAEIAEANQAYAEWVKAQSKIAQQLFQIHGTIELLEKHQATAEEIETLKKLYSDIEEKLDGDCKKLLRQWPETVKQYKEEYFIYKVRDKEIKQSLFSESLSKLKIPKISLPRYEAWGDILRWLLTENLPGEFPYAAGVFPLKREGEDPTRMFAGEGGPERTNKRFHYVSLGQPAKRLSTAFDSVTLYGEDPHIRPDIYGKIGNSGVSIATLDDAKKLYSGFDLCAASTSVSMTINGPAPMLLGFFMNAAIDQQCEKYIRENGIEKEISDKIGAIYQDKGTKRPQYAGKLPEGNDGLGLMLLGVTGDQVLPADVYATIKAKAIATVRGTVQADILKEDQAQNTCIFSTEFALRMMGDIQQYFINEKVRNFYSVSISGYHIAEAGANPISQLAFTLSNGFTFVEYYLSRGMHIDDFAPNLSFFFSNGIDPEYAVIGRVARRIWAKAIKTKYKGNDRSQKLKYHIQTSGRSLHAQEIDFNDIRTTLQALYAIYDNCNSLHTNAYDEAITTPTEASVRRAMAIQLIINRELGLTKNENPLQGAFIIEELTDLVEEAVLTEFKRINDRGGVLGAMETMYQRGKIQEESLYYETLKHTGEFPIIGVNTFLNKEGSLTVSPGEIIRATEDEKQLQIHNLKAFQDRNADKTVELLKDLQLKAIHGENIFEGLMEAAKFCSLGQISNALYEVGGQYRRNM</sequence>
<dbReference type="Gene3D" id="3.40.50.300">
    <property type="entry name" value="P-loop containing nucleotide triphosphate hydrolases"/>
    <property type="match status" value="1"/>
</dbReference>
<dbReference type="InterPro" id="IPR027417">
    <property type="entry name" value="P-loop_NTPase"/>
</dbReference>
<evidence type="ECO:0000256" key="5">
    <source>
        <dbReference type="ARBA" id="ARBA00023134"/>
    </source>
</evidence>
<feature type="binding site" evidence="9">
    <location>
        <position position="608"/>
    </location>
    <ligand>
        <name>substrate</name>
    </ligand>
</feature>
<dbReference type="InterPro" id="IPR016176">
    <property type="entry name" value="Cbl-dep_enz_cat"/>
</dbReference>
<feature type="binding site" evidence="9">
    <location>
        <position position="247"/>
    </location>
    <ligand>
        <name>Mg(2+)</name>
        <dbReference type="ChEBI" id="CHEBI:18420"/>
        <label>2</label>
    </ligand>
</feature>
<dbReference type="PANTHER" id="PTHR43087:SF1">
    <property type="entry name" value="LAO_AO TRANSPORT SYSTEM ATPASE"/>
    <property type="match status" value="1"/>
</dbReference>
<dbReference type="SUPFAM" id="SSF52540">
    <property type="entry name" value="P-loop containing nucleoside triphosphate hydrolases"/>
    <property type="match status" value="1"/>
</dbReference>
<evidence type="ECO:0000256" key="9">
    <source>
        <dbReference type="HAMAP-Rule" id="MF_02050"/>
    </source>
</evidence>
<evidence type="ECO:0000256" key="6">
    <source>
        <dbReference type="ARBA" id="ARBA00023186"/>
    </source>
</evidence>
<feature type="binding site" evidence="9">
    <location>
        <position position="295"/>
    </location>
    <ligand>
        <name>Mg(2+)</name>
        <dbReference type="ChEBI" id="CHEBI:18420"/>
        <label>1</label>
        <note>catalytic</note>
    </ligand>
</feature>
<feature type="binding site" evidence="9">
    <location>
        <position position="1003"/>
    </location>
    <ligand>
        <name>GTP</name>
        <dbReference type="ChEBI" id="CHEBI:37565"/>
    </ligand>
</feature>
<keyword evidence="8 9" id="KW-0170">Cobalt</keyword>
<feature type="binding site" evidence="9">
    <location>
        <position position="295"/>
    </location>
    <ligand>
        <name>Mg(2+)</name>
        <dbReference type="ChEBI" id="CHEBI:18420"/>
        <label>2</label>
    </ligand>
</feature>
<dbReference type="Gene3D" id="3.40.50.280">
    <property type="entry name" value="Cobalamin-binding domain"/>
    <property type="match status" value="1"/>
</dbReference>
<dbReference type="PROSITE" id="PS51332">
    <property type="entry name" value="B12_BINDING"/>
    <property type="match status" value="1"/>
</dbReference>
<evidence type="ECO:0000256" key="7">
    <source>
        <dbReference type="ARBA" id="ARBA00023235"/>
    </source>
</evidence>
<evidence type="ECO:0000313" key="12">
    <source>
        <dbReference type="Proteomes" id="UP001597546"/>
    </source>
</evidence>
<feature type="binding site" evidence="9">
    <location>
        <position position="296"/>
    </location>
    <ligand>
        <name>Mg(2+)</name>
        <dbReference type="ChEBI" id="CHEBI:18420"/>
        <label>2</label>
    </ligand>
</feature>
<feature type="binding site" evidence="9">
    <location>
        <position position="1122"/>
    </location>
    <ligand>
        <name>GTP</name>
        <dbReference type="ChEBI" id="CHEBI:37565"/>
    </ligand>
</feature>
<feature type="binding site" evidence="9">
    <location>
        <position position="247"/>
    </location>
    <ligand>
        <name>Mg(2+)</name>
        <dbReference type="ChEBI" id="CHEBI:18420"/>
        <label>1</label>
        <note>catalytic</note>
    </ligand>
</feature>
<evidence type="ECO:0000256" key="4">
    <source>
        <dbReference type="ARBA" id="ARBA00022801"/>
    </source>
</evidence>
<keyword evidence="6 9" id="KW-0143">Chaperone</keyword>
<dbReference type="SUPFAM" id="SSF52242">
    <property type="entry name" value="Cobalamin (vitamin B12)-binding domain"/>
    <property type="match status" value="1"/>
</dbReference>
<comment type="caution">
    <text evidence="9">Lacks conserved residue(s) required for the propagation of feature annotation.</text>
</comment>
<dbReference type="InterPro" id="IPR033669">
    <property type="entry name" value="IcmF"/>
</dbReference>
<dbReference type="SUPFAM" id="SSF51703">
    <property type="entry name" value="Cobalamin (vitamin B12)-dependent enzymes"/>
    <property type="match status" value="1"/>
</dbReference>
<comment type="subunit">
    <text evidence="9">Homodimer.</text>
</comment>
<keyword evidence="2 9" id="KW-0846">Cobalamin</keyword>
<comment type="function">
    <text evidence="9">Catalyzes the reversible interconversion of isobutyryl-CoA and n-butyryl-CoA, using radical chemistry. Also exhibits GTPase activity, associated with its G-protein domain (MeaI) that functions as a chaperone that assists cofactor delivery and proper holo-enzyme assembly.</text>
</comment>
<dbReference type="RefSeq" id="WP_379043970.1">
    <property type="nucleotide sequence ID" value="NZ_JBHSKW010000033.1"/>
</dbReference>
<keyword evidence="9" id="KW-0460">Magnesium</keyword>
<dbReference type="Gene3D" id="3.20.20.240">
    <property type="entry name" value="Methylmalonyl-CoA mutase"/>
    <property type="match status" value="1"/>
</dbReference>
<dbReference type="InterPro" id="IPR036724">
    <property type="entry name" value="Cobalamin-bd_sf"/>
</dbReference>
<comment type="similarity">
    <text evidence="9">Belongs to the IcmF family.</text>
</comment>
<evidence type="ECO:0000256" key="3">
    <source>
        <dbReference type="ARBA" id="ARBA00022741"/>
    </source>
</evidence>
<comment type="domain">
    <text evidence="9">Is composed of four functional domains: the N-terminal 5'-deoxyadenosylcobalamin binding region that is homologous to the small subunit of ICM (IcmB), a middle P-loop GTPase domain (MeaI) that likely acts as a chaperone for ICM, a structured linker region involved in dimer formation, and a C-terminal part that is homologous to the large substrate-binding subunit of ICM (IcmA).</text>
</comment>
<feature type="binding site" evidence="9">
    <location>
        <position position="886"/>
    </location>
    <ligand>
        <name>substrate</name>
    </ligand>
</feature>
<evidence type="ECO:0000259" key="10">
    <source>
        <dbReference type="PROSITE" id="PS51332"/>
    </source>
</evidence>
<evidence type="ECO:0000256" key="8">
    <source>
        <dbReference type="ARBA" id="ARBA00023285"/>
    </source>
</evidence>
<protein>
    <recommendedName>
        <fullName evidence="9">Fused isobutyryl-CoA mutase</fullName>
    </recommendedName>
    <domain>
        <recommendedName>
            <fullName evidence="9">Isobutyryl-CoA mutase</fullName>
            <shortName evidence="9">ICM</shortName>
            <ecNumber evidence="9">5.4.99.13</ecNumber>
        </recommendedName>
    </domain>
    <domain>
        <recommendedName>
            <fullName evidence="9">P-loop GTPase</fullName>
            <ecNumber evidence="9">3.6.5.-</ecNumber>
        </recommendedName>
        <alternativeName>
            <fullName evidence="9">G-protein chaperone</fullName>
        </alternativeName>
    </domain>
</protein>
<feature type="binding site" description="axial binding residue" evidence="9">
    <location>
        <position position="25"/>
    </location>
    <ligand>
        <name>adenosylcob(III)alamin</name>
        <dbReference type="ChEBI" id="CHEBI:18408"/>
    </ligand>
    <ligandPart>
        <name>Co</name>
        <dbReference type="ChEBI" id="CHEBI:27638"/>
    </ligandPart>
</feature>
<dbReference type="InterPro" id="IPR052040">
    <property type="entry name" value="GTPase/Isobutyryl-CoA_mutase"/>
</dbReference>
<dbReference type="EMBL" id="JBHULV010000020">
    <property type="protein sequence ID" value="MFD2731290.1"/>
    <property type="molecule type" value="Genomic_DNA"/>
</dbReference>
<keyword evidence="12" id="KW-1185">Reference proteome</keyword>
<feature type="binding site" evidence="9">
    <location>
        <position position="758"/>
    </location>
    <ligand>
        <name>substrate</name>
    </ligand>
</feature>
<dbReference type="Pfam" id="PF01642">
    <property type="entry name" value="MM_CoA_mutase"/>
    <property type="match status" value="2"/>
</dbReference>
<comment type="catalytic activity">
    <reaction evidence="9">
        <text>GTP + H2O = GDP + phosphate + H(+)</text>
        <dbReference type="Rhea" id="RHEA:19669"/>
        <dbReference type="ChEBI" id="CHEBI:15377"/>
        <dbReference type="ChEBI" id="CHEBI:15378"/>
        <dbReference type="ChEBI" id="CHEBI:37565"/>
        <dbReference type="ChEBI" id="CHEBI:43474"/>
        <dbReference type="ChEBI" id="CHEBI:58189"/>
    </reaction>
</comment>
<dbReference type="Proteomes" id="UP001597546">
    <property type="component" value="Unassembled WGS sequence"/>
</dbReference>
<dbReference type="Pfam" id="PF03308">
    <property type="entry name" value="MeaB"/>
    <property type="match status" value="1"/>
</dbReference>
<proteinExistence type="inferred from homology"/>
<dbReference type="EC" id="3.6.5.-" evidence="9"/>
<feature type="binding site" evidence="9">
    <location>
        <position position="891"/>
    </location>
    <ligand>
        <name>substrate</name>
    </ligand>
</feature>
<feature type="binding site" evidence="9">
    <location>
        <position position="233"/>
    </location>
    <ligand>
        <name>Mg(2+)</name>
        <dbReference type="ChEBI" id="CHEBI:18420"/>
        <label>2</label>
    </ligand>
</feature>
<dbReference type="InterPro" id="IPR006158">
    <property type="entry name" value="Cobalamin-bd"/>
</dbReference>
<feature type="binding site" evidence="9">
    <location>
        <position position="250"/>
    </location>
    <ligand>
        <name>GTP</name>
        <dbReference type="ChEBI" id="CHEBI:37565"/>
    </ligand>
</feature>
<accession>A0ABW5TPU4</accession>
<comment type="catalytic activity">
    <reaction evidence="9">
        <text>2-methylpropanoyl-CoA = butanoyl-CoA</text>
        <dbReference type="Rhea" id="RHEA:13141"/>
        <dbReference type="ChEBI" id="CHEBI:57338"/>
        <dbReference type="ChEBI" id="CHEBI:57371"/>
        <dbReference type="EC" id="5.4.99.13"/>
    </reaction>
</comment>
<feature type="binding site" evidence="9">
    <location>
        <position position="851"/>
    </location>
    <ligand>
        <name>substrate</name>
    </ligand>
</feature>
<dbReference type="EC" id="5.4.99.13" evidence="9"/>
<keyword evidence="3 9" id="KW-0547">Nucleotide-binding</keyword>
<keyword evidence="9" id="KW-0479">Metal-binding</keyword>
<organism evidence="11 12">
    <name type="scientific">Pedobacter alpinus</name>
    <dbReference type="NCBI Taxonomy" id="1590643"/>
    <lineage>
        <taxon>Bacteria</taxon>
        <taxon>Pseudomonadati</taxon>
        <taxon>Bacteroidota</taxon>
        <taxon>Sphingobacteriia</taxon>
        <taxon>Sphingobacteriales</taxon>
        <taxon>Sphingobacteriaceae</taxon>
        <taxon>Pedobacter</taxon>
    </lineage>
</organism>
<dbReference type="PANTHER" id="PTHR43087">
    <property type="entry name" value="LYSINE/ARGININE/ORNITHINE TRANSPORT SYSTEM KINASE"/>
    <property type="match status" value="1"/>
</dbReference>
<keyword evidence="5 9" id="KW-0342">GTP-binding</keyword>
<evidence type="ECO:0000256" key="2">
    <source>
        <dbReference type="ARBA" id="ARBA00022628"/>
    </source>
</evidence>
<comment type="caution">
    <text evidence="11">The sequence shown here is derived from an EMBL/GenBank/DDBJ whole genome shotgun (WGS) entry which is preliminary data.</text>
</comment>
<dbReference type="CDD" id="cd02071">
    <property type="entry name" value="MM_CoA_mut_B12_BD"/>
    <property type="match status" value="1"/>
</dbReference>
<dbReference type="Pfam" id="PF02310">
    <property type="entry name" value="B12-binding"/>
    <property type="match status" value="1"/>
</dbReference>
<feature type="binding site" evidence="9">
    <location>
        <position position="802"/>
    </location>
    <ligand>
        <name>substrate</name>
    </ligand>
</feature>
<feature type="binding site" evidence="9">
    <location>
        <begin position="206"/>
        <end position="211"/>
    </location>
    <ligand>
        <name>GTP</name>
        <dbReference type="ChEBI" id="CHEBI:37565"/>
    </ligand>
</feature>
<name>A0ABW5TPU4_9SPHI</name>